<proteinExistence type="inferred from homology"/>
<evidence type="ECO:0000256" key="1">
    <source>
        <dbReference type="ARBA" id="ARBA00022676"/>
    </source>
</evidence>
<reference evidence="4" key="1">
    <citation type="submission" date="2020-11" db="EMBL/GenBank/DDBJ databases">
        <authorList>
            <person name="Tran Van P."/>
        </authorList>
    </citation>
    <scope>NUCLEOTIDE SEQUENCE</scope>
</reference>
<keyword evidence="1 3" id="KW-0328">Glycosyltransferase</keyword>
<evidence type="ECO:0000256" key="3">
    <source>
        <dbReference type="RuleBase" id="RU363129"/>
    </source>
</evidence>
<keyword evidence="3" id="KW-0325">Glycoprotein</keyword>
<comment type="pathway">
    <text evidence="3">Protein modification; protein glycosylation.</text>
</comment>
<comment type="subcellular location">
    <subcellularLocation>
        <location evidence="3">Golgi apparatus</location>
        <location evidence="3">Golgi stack membrane</location>
        <topology evidence="3">Single-pass type II membrane protein</topology>
    </subcellularLocation>
</comment>
<keyword evidence="3" id="KW-0812">Transmembrane</keyword>
<keyword evidence="3" id="KW-0333">Golgi apparatus</keyword>
<dbReference type="EMBL" id="LR905735">
    <property type="protein sequence ID" value="CAD7253620.1"/>
    <property type="molecule type" value="Genomic_DNA"/>
</dbReference>
<accession>A0A7R9AGI6</accession>
<name>A0A7R9AGI6_9CRUS</name>
<gene>
    <name evidence="4" type="ORF">DSTB1V02_LOCUS13368</name>
</gene>
<feature type="non-terminal residue" evidence="4">
    <location>
        <position position="311"/>
    </location>
</feature>
<sequence length="311" mass="35627">RSVVLRENMRASEIEDEFLARCEVRNFALTRATVKDEIFRPFWPQLPLTAEQCRNATFVTTESSGRLGNWIGEKYGKIPVLSGILLDDLLPLFPYVSLRRIDETGCPKREWSKANVRSHYGTVVPLWNDTEFIRDKDVKFTGASNDFGLFDEFKADWMPDFTFSSTLLEQIQEFLSIVSGRYGRDVTYVGIHVRRTDKIKSYRDKGHDRFCGLMFPNIVFIVASDDTKWCTENIKSVDETMPIVFVEGKGRDFDFAVLCHCNHSIISYGTFSFFSAYIAGGLVISPKMISEKVLPIDLKVTDLDNWIFVNG</sequence>
<dbReference type="PANTHER" id="PTHR11927:SF9">
    <property type="entry name" value="L-FUCOSYLTRANSFERASE"/>
    <property type="match status" value="1"/>
</dbReference>
<dbReference type="OrthoDB" id="10010525at2759"/>
<dbReference type="InterPro" id="IPR002516">
    <property type="entry name" value="Glyco_trans_11"/>
</dbReference>
<keyword evidence="2 3" id="KW-0808">Transferase</keyword>
<dbReference type="Proteomes" id="UP000677054">
    <property type="component" value="Unassembled WGS sequence"/>
</dbReference>
<comment type="similarity">
    <text evidence="3">Belongs to the glycosyltransferase 11 family.</text>
</comment>
<dbReference type="EC" id="2.4.1.-" evidence="3"/>
<dbReference type="UniPathway" id="UPA00378"/>
<keyword evidence="5" id="KW-1185">Reference proteome</keyword>
<dbReference type="GO" id="GO:0008107">
    <property type="term" value="F:galactoside 2-alpha-L-fucosyltransferase activity"/>
    <property type="evidence" value="ECO:0007669"/>
    <property type="project" value="InterPro"/>
</dbReference>
<dbReference type="GO" id="GO:0005975">
    <property type="term" value="P:carbohydrate metabolic process"/>
    <property type="evidence" value="ECO:0007669"/>
    <property type="project" value="InterPro"/>
</dbReference>
<protein>
    <recommendedName>
        <fullName evidence="3">L-Fucosyltransferase</fullName>
        <ecNumber evidence="3">2.4.1.-</ecNumber>
    </recommendedName>
</protein>
<organism evidence="4">
    <name type="scientific">Darwinula stevensoni</name>
    <dbReference type="NCBI Taxonomy" id="69355"/>
    <lineage>
        <taxon>Eukaryota</taxon>
        <taxon>Metazoa</taxon>
        <taxon>Ecdysozoa</taxon>
        <taxon>Arthropoda</taxon>
        <taxon>Crustacea</taxon>
        <taxon>Oligostraca</taxon>
        <taxon>Ostracoda</taxon>
        <taxon>Podocopa</taxon>
        <taxon>Podocopida</taxon>
        <taxon>Darwinulocopina</taxon>
        <taxon>Darwinuloidea</taxon>
        <taxon>Darwinulidae</taxon>
        <taxon>Darwinula</taxon>
    </lineage>
</organism>
<keyword evidence="3" id="KW-0735">Signal-anchor</keyword>
<dbReference type="GO" id="GO:0032580">
    <property type="term" value="C:Golgi cisterna membrane"/>
    <property type="evidence" value="ECO:0007669"/>
    <property type="project" value="UniProtKB-SubCell"/>
</dbReference>
<evidence type="ECO:0000256" key="2">
    <source>
        <dbReference type="ARBA" id="ARBA00022679"/>
    </source>
</evidence>
<evidence type="ECO:0000313" key="4">
    <source>
        <dbReference type="EMBL" id="CAD7253620.1"/>
    </source>
</evidence>
<dbReference type="AlphaFoldDB" id="A0A7R9AGI6"/>
<dbReference type="EMBL" id="CAJPEV010006218">
    <property type="protein sequence ID" value="CAG0903953.1"/>
    <property type="molecule type" value="Genomic_DNA"/>
</dbReference>
<evidence type="ECO:0000313" key="5">
    <source>
        <dbReference type="Proteomes" id="UP000677054"/>
    </source>
</evidence>
<dbReference type="PANTHER" id="PTHR11927">
    <property type="entry name" value="GALACTOSIDE 2-L-FUCOSYLTRANSFERASE"/>
    <property type="match status" value="1"/>
</dbReference>
<dbReference type="Pfam" id="PF01531">
    <property type="entry name" value="Glyco_transf_11"/>
    <property type="match status" value="1"/>
</dbReference>